<dbReference type="Gene3D" id="2.60.120.560">
    <property type="entry name" value="Exo-inulinase, domain 1"/>
    <property type="match status" value="1"/>
</dbReference>
<evidence type="ECO:0000256" key="1">
    <source>
        <dbReference type="PIRSR" id="PIRSR605502-1"/>
    </source>
</evidence>
<evidence type="ECO:0000313" key="3">
    <source>
        <dbReference type="Proteomes" id="UP000184245"/>
    </source>
</evidence>
<gene>
    <name evidence="2" type="ORF">SAMN02745158_01096</name>
</gene>
<feature type="binding site" evidence="1">
    <location>
        <position position="59"/>
    </location>
    <ligand>
        <name>Mg(2+)</name>
        <dbReference type="ChEBI" id="CHEBI:18420"/>
        <label>1</label>
    </ligand>
</feature>
<sequence length="700" mass="77204">MINTYREKIYAGVLGKCLGVYMGRPVEGWFYDRINQAFGEVYNFKHKAAGAPLIVPDDDISGTFAFFRALEDNGYPKDLTAKQIGDTWLNYLVENKTILWWGGLSRSTEHSAYIRLKEGIPAPESGSIAQNGQSMAEAIGAEIFIDTWALVNPNQPELAVRMAKEAASVSHDGIAVSAACFLAAMESMAFEETNMDVLIDRGLSYVDDGLLHRLVADVREQCRKASDWHEVREWIAANHGYEKYPGNCPMITNHLVVLAALLMGGDDFNKSIMIAASAGWDTDCNAGNVGCLNGIRLGLEGINGGADLRGPVADRLYVVTADGGDCVSDAVLETRKILRAAAELYQENVDLPDKRYAFEYPGSVQGFMIHPDYAEEQALCGISNPLGQGLELEYRHLAPGSSAAACVETYVDKSPKGVGGTSYFEVYASPNLYPTQTINALFFCPDEETPSLRFFVDYYDGQDQLQKLTGEEFLLKPGENLTSWEVPEHCGQAIYRLGIQLDSKKRLDGKVILKWMDWTGAPRKYEMGKSYEMTPSLVTWTNETIWLKTFVSSADNFYPDYLRTFSVSHPGKNGIVTTGGPDWKDYTVTSAVTFSQQECAGLVARAKGHRRYYAAVFQDGKAKIIRRKDWEITELAAVPYAYKIDGEYQVSFTVKGKHLSMAVNGKTVAEAEDSSYAQGGAGYVVDRGAILGDGFTVERV</sequence>
<keyword evidence="1" id="KW-0479">Metal-binding</keyword>
<reference evidence="2 3" key="1">
    <citation type="submission" date="2016-11" db="EMBL/GenBank/DDBJ databases">
        <authorList>
            <person name="Jaros S."/>
            <person name="Januszkiewicz K."/>
            <person name="Wedrychowicz H."/>
        </authorList>
    </citation>
    <scope>NUCLEOTIDE SEQUENCE [LARGE SCALE GENOMIC DNA]</scope>
    <source>
        <strain evidence="2 3">DSM 17459</strain>
    </source>
</reference>
<dbReference type="InterPro" id="IPR005502">
    <property type="entry name" value="Ribosyl_crysJ1"/>
</dbReference>
<feature type="binding site" evidence="1">
    <location>
        <position position="281"/>
    </location>
    <ligand>
        <name>Mg(2+)</name>
        <dbReference type="ChEBI" id="CHEBI:18420"/>
        <label>1</label>
    </ligand>
</feature>
<accession>A0A1M4V338</accession>
<comment type="cofactor">
    <cofactor evidence="1">
        <name>Mg(2+)</name>
        <dbReference type="ChEBI" id="CHEBI:18420"/>
    </cofactor>
    <text evidence="1">Binds 2 magnesium ions per subunit.</text>
</comment>
<keyword evidence="2" id="KW-0378">Hydrolase</keyword>
<organism evidence="2 3">
    <name type="scientific">Lactonifactor longoviformis DSM 17459</name>
    <dbReference type="NCBI Taxonomy" id="1122155"/>
    <lineage>
        <taxon>Bacteria</taxon>
        <taxon>Bacillati</taxon>
        <taxon>Bacillota</taxon>
        <taxon>Clostridia</taxon>
        <taxon>Eubacteriales</taxon>
        <taxon>Clostridiaceae</taxon>
        <taxon>Lactonifactor</taxon>
    </lineage>
</organism>
<dbReference type="EMBL" id="FQVI01000003">
    <property type="protein sequence ID" value="SHE63293.1"/>
    <property type="molecule type" value="Genomic_DNA"/>
</dbReference>
<keyword evidence="1" id="KW-0460">Magnesium</keyword>
<dbReference type="GO" id="GO:0016787">
    <property type="term" value="F:hydrolase activity"/>
    <property type="evidence" value="ECO:0007669"/>
    <property type="project" value="UniProtKB-KW"/>
</dbReference>
<proteinExistence type="predicted"/>
<dbReference type="InterPro" id="IPR036705">
    <property type="entry name" value="Ribosyl_crysJ1_sf"/>
</dbReference>
<keyword evidence="3" id="KW-1185">Reference proteome</keyword>
<feature type="binding site" evidence="1">
    <location>
        <position position="58"/>
    </location>
    <ligand>
        <name>Mg(2+)</name>
        <dbReference type="ChEBI" id="CHEBI:18420"/>
        <label>1</label>
    </ligand>
</feature>
<dbReference type="OrthoDB" id="9761704at2"/>
<dbReference type="GO" id="GO:0046872">
    <property type="term" value="F:metal ion binding"/>
    <property type="evidence" value="ECO:0007669"/>
    <property type="project" value="UniProtKB-KW"/>
</dbReference>
<evidence type="ECO:0000313" key="2">
    <source>
        <dbReference type="EMBL" id="SHE63293.1"/>
    </source>
</evidence>
<dbReference type="Gene3D" id="1.10.4080.10">
    <property type="entry name" value="ADP-ribosylation/Crystallin J1"/>
    <property type="match status" value="1"/>
</dbReference>
<protein>
    <submittedName>
        <fullName evidence="2">ADP-ribosylglycohydrolase</fullName>
    </submittedName>
</protein>
<dbReference type="STRING" id="1122155.SAMN02745158_01096"/>
<dbReference type="RefSeq" id="WP_072849666.1">
    <property type="nucleotide sequence ID" value="NZ_FQVI01000003.1"/>
</dbReference>
<dbReference type="SUPFAM" id="SSF101478">
    <property type="entry name" value="ADP-ribosylglycohydrolase"/>
    <property type="match status" value="1"/>
</dbReference>
<dbReference type="AlphaFoldDB" id="A0A1M4V338"/>
<dbReference type="Proteomes" id="UP000184245">
    <property type="component" value="Unassembled WGS sequence"/>
</dbReference>
<feature type="binding site" evidence="1">
    <location>
        <position position="283"/>
    </location>
    <ligand>
        <name>Mg(2+)</name>
        <dbReference type="ChEBI" id="CHEBI:18420"/>
        <label>1</label>
    </ligand>
</feature>
<dbReference type="Pfam" id="PF03747">
    <property type="entry name" value="ADP_ribosyl_GH"/>
    <property type="match status" value="1"/>
</dbReference>
<name>A0A1M4V338_9CLOT</name>